<evidence type="ECO:0000313" key="3">
    <source>
        <dbReference type="Proteomes" id="UP000240651"/>
    </source>
</evidence>
<protein>
    <submittedName>
        <fullName evidence="2">Immunity repressor</fullName>
    </submittedName>
</protein>
<evidence type="ECO:0000256" key="1">
    <source>
        <dbReference type="SAM" id="MobiDB-lite"/>
    </source>
</evidence>
<organism evidence="2 3">
    <name type="scientific">Mycobacterium phage Sulley</name>
    <dbReference type="NCBI Taxonomy" id="2041550"/>
    <lineage>
        <taxon>Viruses</taxon>
        <taxon>Duplodnaviria</taxon>
        <taxon>Heunggongvirae</taxon>
        <taxon>Uroviricota</taxon>
        <taxon>Caudoviricetes</taxon>
        <taxon>Weiservirinae</taxon>
        <taxon>Anayavirus</taxon>
        <taxon>Anayavirus angelica</taxon>
    </lineage>
</organism>
<sequence>MSDDDTDKSLAAVLSYLVGRQLKLRELLEALQMSRTRYCNQAEEGRLITADNLIRAARNLEINEVDLLARYNLISDDSIRAYAEGLAPGPGHPQTLRVVGQEVKEAPKKPRRRATTRQVRTDIPSL</sequence>
<evidence type="ECO:0000313" key="2">
    <source>
        <dbReference type="EMBL" id="ATS92791.1"/>
    </source>
</evidence>
<dbReference type="EMBL" id="MF919532">
    <property type="protein sequence ID" value="ATS92791.1"/>
    <property type="molecule type" value="Genomic_DNA"/>
</dbReference>
<accession>A0A2D2W3M9</accession>
<gene>
    <name evidence="2" type="ORF">SEA_SULLEY_43</name>
</gene>
<feature type="region of interest" description="Disordered" evidence="1">
    <location>
        <begin position="102"/>
        <end position="126"/>
    </location>
</feature>
<dbReference type="Proteomes" id="UP000240651">
    <property type="component" value="Segment"/>
</dbReference>
<reference evidence="3" key="1">
    <citation type="submission" date="2017-09" db="EMBL/GenBank/DDBJ databases">
        <authorList>
            <person name="Ehlers B."/>
            <person name="Leendertz F.H."/>
        </authorList>
    </citation>
    <scope>NUCLEOTIDE SEQUENCE [LARGE SCALE GENOMIC DNA]</scope>
</reference>
<proteinExistence type="predicted"/>
<name>A0A2D2W3M9_9CAUD</name>